<keyword evidence="2" id="KW-1185">Reference proteome</keyword>
<protein>
    <submittedName>
        <fullName evidence="1">Uncharacterized protein</fullName>
    </submittedName>
</protein>
<reference evidence="1" key="1">
    <citation type="journal article" date="2013" name="Int. J. Syst. Evol. Microbiol.">
        <title>Aestuariibaculum suncheonense gen. nov., sp. nov., a marine bacterium of the family Flavobacteriaceae isolated from a tidal flat and emended descriptions of the genera Gaetbulibacter and Tamlana.</title>
        <authorList>
            <person name="Jeong S.H."/>
            <person name="Park M.S."/>
            <person name="Jin H.M."/>
            <person name="Lee K."/>
            <person name="Park W."/>
            <person name="Jeon C.O."/>
        </authorList>
    </citation>
    <scope>NUCLEOTIDE SEQUENCE</scope>
    <source>
        <strain evidence="1">SC17</strain>
    </source>
</reference>
<dbReference type="AlphaFoldDB" id="A0A8J6UAU6"/>
<sequence length="61" mass="7310">MSYLNEFLTFDFKSEHVFEHDLEHDLSKSPQFSTPKIYTANGNLDKRWYVYFSFRNPVTGN</sequence>
<name>A0A8J6UAU6_9FLAO</name>
<dbReference type="RefSeq" id="WP_188215741.1">
    <property type="nucleotide sequence ID" value="NZ_BAABGH010000010.1"/>
</dbReference>
<dbReference type="Proteomes" id="UP000602057">
    <property type="component" value="Unassembled WGS sequence"/>
</dbReference>
<gene>
    <name evidence="1" type="ORF">ICJ84_07435</name>
</gene>
<reference evidence="1" key="2">
    <citation type="submission" date="2020-09" db="EMBL/GenBank/DDBJ databases">
        <authorList>
            <person name="Wu Z."/>
        </authorList>
    </citation>
    <scope>NUCLEOTIDE SEQUENCE</scope>
    <source>
        <strain evidence="1">SC17</strain>
    </source>
</reference>
<evidence type="ECO:0000313" key="2">
    <source>
        <dbReference type="Proteomes" id="UP000602057"/>
    </source>
</evidence>
<organism evidence="1 2">
    <name type="scientific">Aestuariibaculum suncheonense</name>
    <dbReference type="NCBI Taxonomy" id="1028745"/>
    <lineage>
        <taxon>Bacteria</taxon>
        <taxon>Pseudomonadati</taxon>
        <taxon>Bacteroidota</taxon>
        <taxon>Flavobacteriia</taxon>
        <taxon>Flavobacteriales</taxon>
        <taxon>Flavobacteriaceae</taxon>
    </lineage>
</organism>
<evidence type="ECO:0000313" key="1">
    <source>
        <dbReference type="EMBL" id="MBD0835260.1"/>
    </source>
</evidence>
<proteinExistence type="predicted"/>
<dbReference type="EMBL" id="JACVXC010000002">
    <property type="protein sequence ID" value="MBD0835260.1"/>
    <property type="molecule type" value="Genomic_DNA"/>
</dbReference>
<comment type="caution">
    <text evidence="1">The sequence shown here is derived from an EMBL/GenBank/DDBJ whole genome shotgun (WGS) entry which is preliminary data.</text>
</comment>
<accession>A0A8J6UAU6</accession>